<comment type="caution">
    <text evidence="2">The sequence shown here is derived from an EMBL/GenBank/DDBJ whole genome shotgun (WGS) entry which is preliminary data.</text>
</comment>
<keyword evidence="1" id="KW-0732">Signal</keyword>
<name>A0A267G2K1_9PLAT</name>
<reference evidence="2 3" key="1">
    <citation type="submission" date="2017-06" db="EMBL/GenBank/DDBJ databases">
        <title>A platform for efficient transgenesis in Macrostomum lignano, a flatworm model organism for stem cell research.</title>
        <authorList>
            <person name="Berezikov E."/>
        </authorList>
    </citation>
    <scope>NUCLEOTIDE SEQUENCE [LARGE SCALE GENOMIC DNA]</scope>
    <source>
        <strain evidence="2">DV1</strain>
        <tissue evidence="2">Whole organism</tissue>
    </source>
</reference>
<organism evidence="2 3">
    <name type="scientific">Macrostomum lignano</name>
    <dbReference type="NCBI Taxonomy" id="282301"/>
    <lineage>
        <taxon>Eukaryota</taxon>
        <taxon>Metazoa</taxon>
        <taxon>Spiralia</taxon>
        <taxon>Lophotrochozoa</taxon>
        <taxon>Platyhelminthes</taxon>
        <taxon>Rhabditophora</taxon>
        <taxon>Macrostomorpha</taxon>
        <taxon>Macrostomida</taxon>
        <taxon>Macrostomidae</taxon>
        <taxon>Macrostomum</taxon>
    </lineage>
</organism>
<evidence type="ECO:0008006" key="4">
    <source>
        <dbReference type="Google" id="ProtNLM"/>
    </source>
</evidence>
<dbReference type="Proteomes" id="UP000215902">
    <property type="component" value="Unassembled WGS sequence"/>
</dbReference>
<protein>
    <recommendedName>
        <fullName evidence="4">Activin_recp domain-containing protein</fullName>
    </recommendedName>
</protein>
<dbReference type="EMBL" id="NIVC01000630">
    <property type="protein sequence ID" value="PAA79509.1"/>
    <property type="molecule type" value="Genomic_DNA"/>
</dbReference>
<feature type="chain" id="PRO_5012899110" description="Activin_recp domain-containing protein" evidence="1">
    <location>
        <begin position="27"/>
        <end position="217"/>
    </location>
</feature>
<sequence>MRTRATYWRLVALLVSVLLSRKPVCAIKCYKTGVGSTPHLVDCGPHARACRIIVKPYKLQNNSAVSDCNDKQMVGRFVFDCVVECPEWHGDRHWNELDCCSSNNCNTGDELREQTRCYVSKGRDSNAYDEIQMCNKPDRCAVNIVTRETRCVTQRDCTSKLWACCRDEDCLNKWGVEKVTASLLEESSNAADLLPSAAPVLIGLIAQLVNAVVATGL</sequence>
<keyword evidence="3" id="KW-1185">Reference proteome</keyword>
<accession>A0A267G2K1</accession>
<evidence type="ECO:0000256" key="1">
    <source>
        <dbReference type="SAM" id="SignalP"/>
    </source>
</evidence>
<evidence type="ECO:0000313" key="2">
    <source>
        <dbReference type="EMBL" id="PAA79509.1"/>
    </source>
</evidence>
<gene>
    <name evidence="2" type="ORF">BOX15_Mlig026830g3</name>
</gene>
<proteinExistence type="predicted"/>
<feature type="signal peptide" evidence="1">
    <location>
        <begin position="1"/>
        <end position="26"/>
    </location>
</feature>
<dbReference type="AlphaFoldDB" id="A0A267G2K1"/>
<evidence type="ECO:0000313" key="3">
    <source>
        <dbReference type="Proteomes" id="UP000215902"/>
    </source>
</evidence>